<dbReference type="PROSITE" id="PS00678">
    <property type="entry name" value="WD_REPEATS_1"/>
    <property type="match status" value="1"/>
</dbReference>
<comment type="similarity">
    <text evidence="2">Belongs to the WD repeat PWP2 family.</text>
</comment>
<dbReference type="Gene3D" id="2.130.10.10">
    <property type="entry name" value="YVTN repeat-like/Quinoprotein amine dehydrogenase"/>
    <property type="match status" value="3"/>
</dbReference>
<dbReference type="InterPro" id="IPR007148">
    <property type="entry name" value="SSU_processome_Utp12"/>
</dbReference>
<comment type="subcellular location">
    <subcellularLocation>
        <location evidence="1">Nucleus</location>
        <location evidence="1">Nucleolus</location>
    </subcellularLocation>
</comment>
<reference evidence="10" key="1">
    <citation type="submission" date="2025-08" db="UniProtKB">
        <authorList>
            <consortium name="RefSeq"/>
        </authorList>
    </citation>
    <scope>IDENTIFICATION</scope>
</reference>
<evidence type="ECO:0000256" key="5">
    <source>
        <dbReference type="ARBA" id="ARBA00023242"/>
    </source>
</evidence>
<dbReference type="InterPro" id="IPR001680">
    <property type="entry name" value="WD40_rpt"/>
</dbReference>
<evidence type="ECO:0000256" key="1">
    <source>
        <dbReference type="ARBA" id="ARBA00004604"/>
    </source>
</evidence>
<dbReference type="InterPro" id="IPR027145">
    <property type="entry name" value="PWP2"/>
</dbReference>
<feature type="repeat" description="WD" evidence="6">
    <location>
        <begin position="428"/>
        <end position="469"/>
    </location>
</feature>
<dbReference type="Pfam" id="PF00400">
    <property type="entry name" value="WD40"/>
    <property type="match status" value="4"/>
</dbReference>
<evidence type="ECO:0000256" key="2">
    <source>
        <dbReference type="ARBA" id="ARBA00010226"/>
    </source>
</evidence>
<dbReference type="SMART" id="SM00320">
    <property type="entry name" value="WD40"/>
    <property type="match status" value="13"/>
</dbReference>
<dbReference type="SUPFAM" id="SSF50978">
    <property type="entry name" value="WD40 repeat-like"/>
    <property type="match status" value="1"/>
</dbReference>
<feature type="repeat" description="WD" evidence="6">
    <location>
        <begin position="386"/>
        <end position="427"/>
    </location>
</feature>
<organism evidence="9 10">
    <name type="scientific">Priapulus caudatus</name>
    <name type="common">Priapulid worm</name>
    <dbReference type="NCBI Taxonomy" id="37621"/>
    <lineage>
        <taxon>Eukaryota</taxon>
        <taxon>Metazoa</taxon>
        <taxon>Ecdysozoa</taxon>
        <taxon>Scalidophora</taxon>
        <taxon>Priapulida</taxon>
        <taxon>Priapulimorpha</taxon>
        <taxon>Priapulimorphida</taxon>
        <taxon>Priapulidae</taxon>
        <taxon>Priapulus</taxon>
    </lineage>
</organism>
<dbReference type="Proteomes" id="UP000695022">
    <property type="component" value="Unplaced"/>
</dbReference>
<feature type="repeat" description="WD" evidence="6">
    <location>
        <begin position="514"/>
        <end position="547"/>
    </location>
</feature>
<feature type="compositionally biased region" description="Acidic residues" evidence="7">
    <location>
        <begin position="911"/>
        <end position="925"/>
    </location>
</feature>
<dbReference type="InterPro" id="IPR036322">
    <property type="entry name" value="WD40_repeat_dom_sf"/>
</dbReference>
<evidence type="ECO:0000256" key="7">
    <source>
        <dbReference type="SAM" id="MobiDB-lite"/>
    </source>
</evidence>
<evidence type="ECO:0000313" key="9">
    <source>
        <dbReference type="Proteomes" id="UP000695022"/>
    </source>
</evidence>
<feature type="region of interest" description="Disordered" evidence="7">
    <location>
        <begin position="252"/>
        <end position="282"/>
    </location>
</feature>
<evidence type="ECO:0000256" key="6">
    <source>
        <dbReference type="PROSITE-ProRule" id="PRU00221"/>
    </source>
</evidence>
<gene>
    <name evidence="10" type="primary">LOC106818568</name>
</gene>
<keyword evidence="9" id="KW-1185">Reference proteome</keyword>
<evidence type="ECO:0000256" key="4">
    <source>
        <dbReference type="ARBA" id="ARBA00022737"/>
    </source>
</evidence>
<feature type="region of interest" description="Disordered" evidence="7">
    <location>
        <begin position="899"/>
        <end position="925"/>
    </location>
</feature>
<evidence type="ECO:0000313" key="10">
    <source>
        <dbReference type="RefSeq" id="XP_014678751.1"/>
    </source>
</evidence>
<dbReference type="InterPro" id="IPR015943">
    <property type="entry name" value="WD40/YVTN_repeat-like_dom_sf"/>
</dbReference>
<dbReference type="RefSeq" id="XP_014678751.1">
    <property type="nucleotide sequence ID" value="XM_014823265.1"/>
</dbReference>
<dbReference type="PANTHER" id="PTHR19858">
    <property type="entry name" value="WD40 REPEAT PROTEIN"/>
    <property type="match status" value="1"/>
</dbReference>
<dbReference type="PANTHER" id="PTHR19858:SF0">
    <property type="entry name" value="PERIODIC TRYPTOPHAN PROTEIN 2 HOMOLOG"/>
    <property type="match status" value="1"/>
</dbReference>
<keyword evidence="5" id="KW-0539">Nucleus</keyword>
<keyword evidence="3 6" id="KW-0853">WD repeat</keyword>
<proteinExistence type="inferred from homology"/>
<keyword evidence="4" id="KW-0677">Repeat</keyword>
<dbReference type="CDD" id="cd00200">
    <property type="entry name" value="WD40"/>
    <property type="match status" value="1"/>
</dbReference>
<feature type="compositionally biased region" description="Basic and acidic residues" evidence="7">
    <location>
        <begin position="271"/>
        <end position="282"/>
    </location>
</feature>
<dbReference type="PROSITE" id="PS50294">
    <property type="entry name" value="WD_REPEATS_REGION"/>
    <property type="match status" value="3"/>
</dbReference>
<accession>A0ABM1F2T0</accession>
<evidence type="ECO:0000259" key="8">
    <source>
        <dbReference type="Pfam" id="PF04003"/>
    </source>
</evidence>
<dbReference type="InterPro" id="IPR019775">
    <property type="entry name" value="WD40_repeat_CS"/>
</dbReference>
<sequence length="925" mass="102187">MRGENLIFSKSLFLNELCCYFQFSNLLGTVYHSGNLIFTPDGSKVISPVGNRLSVFDLKNNKSETLPIASNLCIKCVAQSPNGATLVAVNSDGEALLCSLVSKSILHRFSFHAPVHDVKFSPDGRQFAVTKDSLIQVFHAPGPYTNEVNPFALYRTFYGAYDATTCIDWTTDSRVFAAGGNDMNTRVHAARHFSNLVVYGLGGHSDAMVGCFFEENSLDLHTVSRNGQVIVWKCDTELTGLIPCKPAREELDTAEENTSTGVTDAAANEDAQTRKAREEAKTETKQVLYRRYAKHSYKDLRGGGYVPLTCAAYHKKTHILVSCFSNGSFFIHEMPDFNLIHSLSVSDQKIASVDINVMGDWLAFGCSGLGQLLVWEWQSESYILKQEGHFNNMNSLAYSPDGASIVTGGQDGKVKVWSTSSGFCTVTFTEHTSGVTCVTFNQNGQVALSASLDGTVRAYDLYRYRNFRTFTSPHAVKFSSLAIDHSGEIVCAGGHDTFEIFVWSMQNGRLLDILTGHQGPISSLCFSKARAMLASASWDKTMRLWDIFESKGGREAIDLTSDAMAIAFRHDGQEIAVVTIDCQISFWDAVYSTALGSIEGRRDLGGGRRETDKVTAKKSREGRTFVTLCYSPDGECIIAAGQSKNVCIYSVREKVLIKKFEITRNMSFDGAREFLDARKMTEFGNINLIEEEDDGGFTSIALPGVQKGDMAARRLRPDIRVSCVQFSPTGRAWAATTTEGLLVFSTDANLVFDPFELGVEVTQGSVRKTLQRKEYSLALILAFRLNEQSLIRQVIECTPYNSVEHIARALPDDYVERTLRHVAVAMEASPHVQLYALWTHALLYTHGERLKSRASALMPLLATLQKSLTHRYTDLNKICDSNKYTIQYLLAQAEACKRRRTGNDSEASGSPDDDDADDVDGIGSS</sequence>
<feature type="domain" description="Small-subunit processome Utp12" evidence="8">
    <location>
        <begin position="786"/>
        <end position="890"/>
    </location>
</feature>
<dbReference type="Pfam" id="PF04003">
    <property type="entry name" value="Utp12"/>
    <property type="match status" value="1"/>
</dbReference>
<protein>
    <submittedName>
        <fullName evidence="10">Periodic tryptophan protein 2 homolog</fullName>
    </submittedName>
</protein>
<dbReference type="GeneID" id="106818568"/>
<evidence type="ECO:0000256" key="3">
    <source>
        <dbReference type="ARBA" id="ARBA00022574"/>
    </source>
</evidence>
<dbReference type="SUPFAM" id="SSF50998">
    <property type="entry name" value="Quinoprotein alcohol dehydrogenase-like"/>
    <property type="match status" value="1"/>
</dbReference>
<dbReference type="PROSITE" id="PS50082">
    <property type="entry name" value="WD_REPEATS_2"/>
    <property type="match status" value="3"/>
</dbReference>
<name>A0ABM1F2T0_PRICU</name>
<dbReference type="InterPro" id="IPR011047">
    <property type="entry name" value="Quinoprotein_ADH-like_sf"/>
</dbReference>